<sequence length="60" mass="7007">MLAFELFMYRDLKPCSIEAVQLKLSVLANTVHMVIHIWWHELTISNVVAYPVINSSYAHY</sequence>
<evidence type="ECO:0000313" key="1">
    <source>
        <dbReference type="EMBL" id="JAP14470.1"/>
    </source>
</evidence>
<name>A0A0V0H4I7_SOLCH</name>
<proteinExistence type="predicted"/>
<dbReference type="EMBL" id="GEDG01026520">
    <property type="protein sequence ID" value="JAP14470.1"/>
    <property type="molecule type" value="Transcribed_RNA"/>
</dbReference>
<reference evidence="1" key="1">
    <citation type="submission" date="2015-12" db="EMBL/GenBank/DDBJ databases">
        <title>Gene expression during late stages of embryo sac development: a critical building block for successful pollen-pistil interactions.</title>
        <authorList>
            <person name="Liu Y."/>
            <person name="Joly V."/>
            <person name="Sabar M."/>
            <person name="Matton D.P."/>
        </authorList>
    </citation>
    <scope>NUCLEOTIDE SEQUENCE</scope>
</reference>
<accession>A0A0V0H4I7</accession>
<organism evidence="1">
    <name type="scientific">Solanum chacoense</name>
    <name type="common">Chaco potato</name>
    <dbReference type="NCBI Taxonomy" id="4108"/>
    <lineage>
        <taxon>Eukaryota</taxon>
        <taxon>Viridiplantae</taxon>
        <taxon>Streptophyta</taxon>
        <taxon>Embryophyta</taxon>
        <taxon>Tracheophyta</taxon>
        <taxon>Spermatophyta</taxon>
        <taxon>Magnoliopsida</taxon>
        <taxon>eudicotyledons</taxon>
        <taxon>Gunneridae</taxon>
        <taxon>Pentapetalae</taxon>
        <taxon>asterids</taxon>
        <taxon>lamiids</taxon>
        <taxon>Solanales</taxon>
        <taxon>Solanaceae</taxon>
        <taxon>Solanoideae</taxon>
        <taxon>Solaneae</taxon>
        <taxon>Solanum</taxon>
    </lineage>
</organism>
<protein>
    <submittedName>
        <fullName evidence="1">Putative ovule protein</fullName>
    </submittedName>
</protein>
<dbReference type="AlphaFoldDB" id="A0A0V0H4I7"/>